<keyword evidence="6" id="KW-0503">Monooxygenase</keyword>
<comment type="similarity">
    <text evidence="2">Belongs to the cytochrome P450 family.</text>
</comment>
<sequence>MFPSWQNVSNTTTSDSLHVGQLWSSITTPQLIAFILGALWLLSFWQAETPTVQGAPVHGRLWRWEPAFWLQSRFTWGARNIITSGYEKYKDRPFVIKRYDVNFTVLPHKYLDELRLVPESKLSASKAQVQNIGHKWTGTDFMAESHLHFRALQNKLSAELPKYLDVAKAELDHVWGIEVPSPQAREIIEPLVEKHTEIVRRKEAGENVDEEDTILNWMKDNGTQDEVVIDKLATRQLVISFASIHTTTAAITNVILDLCTHPEWTPVLREEIEGVVKELRSIDSTQSGTKQWLQRLEKLDSFINESQRMNSILLRKQKLTNTILRSHLIYVNTDKEDSARICWAGADHMNDPLTTPNPKAFDPMRSYQKRHSSSDQIIKHLAGQTSPDNLSFGYGKFACPGRHFAVNEMKLLLARFITQYDFKFPGSITSRPQNVYMDEFAMVDPKVRIMIKLRQEV</sequence>
<evidence type="ECO:0000256" key="6">
    <source>
        <dbReference type="ARBA" id="ARBA00023033"/>
    </source>
</evidence>
<dbReference type="AlphaFoldDB" id="A0A553HWD0"/>
<evidence type="ECO:0000256" key="4">
    <source>
        <dbReference type="ARBA" id="ARBA00023002"/>
    </source>
</evidence>
<evidence type="ECO:0000256" key="3">
    <source>
        <dbReference type="ARBA" id="ARBA00022723"/>
    </source>
</evidence>
<dbReference type="PANTHER" id="PTHR46206:SF9">
    <property type="entry name" value="CYTOCHROME P450"/>
    <property type="match status" value="1"/>
</dbReference>
<evidence type="ECO:0000313" key="8">
    <source>
        <dbReference type="EMBL" id="TRX92243.1"/>
    </source>
</evidence>
<dbReference type="InterPro" id="IPR001128">
    <property type="entry name" value="Cyt_P450"/>
</dbReference>
<evidence type="ECO:0000256" key="1">
    <source>
        <dbReference type="ARBA" id="ARBA00001971"/>
    </source>
</evidence>
<dbReference type="OrthoDB" id="1844152at2759"/>
<dbReference type="Proteomes" id="UP000319160">
    <property type="component" value="Unassembled WGS sequence"/>
</dbReference>
<gene>
    <name evidence="8" type="ORF">FHL15_006858</name>
</gene>
<dbReference type="STRING" id="2512241.A0A553HWD0"/>
<dbReference type="GO" id="GO:0016705">
    <property type="term" value="F:oxidoreductase activity, acting on paired donors, with incorporation or reduction of molecular oxygen"/>
    <property type="evidence" value="ECO:0007669"/>
    <property type="project" value="InterPro"/>
</dbReference>
<dbReference type="SUPFAM" id="SSF48264">
    <property type="entry name" value="Cytochrome P450"/>
    <property type="match status" value="1"/>
</dbReference>
<dbReference type="InterPro" id="IPR036396">
    <property type="entry name" value="Cyt_P450_sf"/>
</dbReference>
<keyword evidence="3 7" id="KW-0479">Metal-binding</keyword>
<reference evidence="9" key="1">
    <citation type="submission" date="2019-06" db="EMBL/GenBank/DDBJ databases">
        <title>Draft genome sequence of the griseofulvin-producing fungus Xylaria cubensis strain G536.</title>
        <authorList>
            <person name="Mead M.E."/>
            <person name="Raja H.A."/>
            <person name="Steenwyk J.L."/>
            <person name="Knowles S.L."/>
            <person name="Oberlies N.H."/>
            <person name="Rokas A."/>
        </authorList>
    </citation>
    <scope>NUCLEOTIDE SEQUENCE [LARGE SCALE GENOMIC DNA]</scope>
    <source>
        <strain evidence="9">G536</strain>
    </source>
</reference>
<evidence type="ECO:0000256" key="7">
    <source>
        <dbReference type="PIRSR" id="PIRSR602403-1"/>
    </source>
</evidence>
<dbReference type="GO" id="GO:0005506">
    <property type="term" value="F:iron ion binding"/>
    <property type="evidence" value="ECO:0007669"/>
    <property type="project" value="InterPro"/>
</dbReference>
<dbReference type="Gene3D" id="1.10.630.10">
    <property type="entry name" value="Cytochrome P450"/>
    <property type="match status" value="1"/>
</dbReference>
<dbReference type="InterPro" id="IPR002403">
    <property type="entry name" value="Cyt_P450_E_grp-IV"/>
</dbReference>
<keyword evidence="7" id="KW-0349">Heme</keyword>
<keyword evidence="5 7" id="KW-0408">Iron</keyword>
<dbReference type="PANTHER" id="PTHR46206">
    <property type="entry name" value="CYTOCHROME P450"/>
    <property type="match status" value="1"/>
</dbReference>
<proteinExistence type="inferred from homology"/>
<protein>
    <recommendedName>
        <fullName evidence="10">Cytochrome P450</fullName>
    </recommendedName>
</protein>
<accession>A0A553HWD0</accession>
<organism evidence="8 9">
    <name type="scientific">Xylaria flabelliformis</name>
    <dbReference type="NCBI Taxonomy" id="2512241"/>
    <lineage>
        <taxon>Eukaryota</taxon>
        <taxon>Fungi</taxon>
        <taxon>Dikarya</taxon>
        <taxon>Ascomycota</taxon>
        <taxon>Pezizomycotina</taxon>
        <taxon>Sordariomycetes</taxon>
        <taxon>Xylariomycetidae</taxon>
        <taxon>Xylariales</taxon>
        <taxon>Xylariaceae</taxon>
        <taxon>Xylaria</taxon>
    </lineage>
</organism>
<feature type="binding site" description="axial binding residue" evidence="7">
    <location>
        <position position="399"/>
    </location>
    <ligand>
        <name>heme</name>
        <dbReference type="ChEBI" id="CHEBI:30413"/>
    </ligand>
    <ligandPart>
        <name>Fe</name>
        <dbReference type="ChEBI" id="CHEBI:18248"/>
    </ligandPart>
</feature>
<dbReference type="Pfam" id="PF00067">
    <property type="entry name" value="p450"/>
    <property type="match status" value="1"/>
</dbReference>
<keyword evidence="9" id="KW-1185">Reference proteome</keyword>
<keyword evidence="4" id="KW-0560">Oxidoreductase</keyword>
<comment type="caution">
    <text evidence="8">The sequence shown here is derived from an EMBL/GenBank/DDBJ whole genome shotgun (WGS) entry which is preliminary data.</text>
</comment>
<evidence type="ECO:0000256" key="5">
    <source>
        <dbReference type="ARBA" id="ARBA00023004"/>
    </source>
</evidence>
<dbReference type="EMBL" id="VFLP01000038">
    <property type="protein sequence ID" value="TRX92243.1"/>
    <property type="molecule type" value="Genomic_DNA"/>
</dbReference>
<dbReference type="GO" id="GO:0004497">
    <property type="term" value="F:monooxygenase activity"/>
    <property type="evidence" value="ECO:0007669"/>
    <property type="project" value="UniProtKB-KW"/>
</dbReference>
<dbReference type="GO" id="GO:0020037">
    <property type="term" value="F:heme binding"/>
    <property type="evidence" value="ECO:0007669"/>
    <property type="project" value="InterPro"/>
</dbReference>
<evidence type="ECO:0000256" key="2">
    <source>
        <dbReference type="ARBA" id="ARBA00010617"/>
    </source>
</evidence>
<evidence type="ECO:0008006" key="10">
    <source>
        <dbReference type="Google" id="ProtNLM"/>
    </source>
</evidence>
<name>A0A553HWD0_9PEZI</name>
<evidence type="ECO:0000313" key="9">
    <source>
        <dbReference type="Proteomes" id="UP000319160"/>
    </source>
</evidence>
<comment type="cofactor">
    <cofactor evidence="1 7">
        <name>heme</name>
        <dbReference type="ChEBI" id="CHEBI:30413"/>
    </cofactor>
</comment>
<dbReference type="PRINTS" id="PR00465">
    <property type="entry name" value="EP450IV"/>
</dbReference>
<dbReference type="CDD" id="cd11041">
    <property type="entry name" value="CYP503A1-like"/>
    <property type="match status" value="1"/>
</dbReference>